<reference evidence="2 3" key="1">
    <citation type="submission" date="2015-04" db="EMBL/GenBank/DDBJ databases">
        <title>The draft genome sequence of Fusarium langsethiae, a T-2/HT-2 mycotoxin producer.</title>
        <authorList>
            <person name="Lysoe E."/>
            <person name="Divon H.H."/>
            <person name="Terzi V."/>
            <person name="Orru L."/>
            <person name="Lamontanara A."/>
            <person name="Kolseth A.-K."/>
            <person name="Frandsen R.J."/>
            <person name="Nielsen K."/>
            <person name="Thrane U."/>
        </authorList>
    </citation>
    <scope>NUCLEOTIDE SEQUENCE [LARGE SCALE GENOMIC DNA]</scope>
    <source>
        <strain evidence="2 3">Fl201059</strain>
    </source>
</reference>
<proteinExistence type="predicted"/>
<keyword evidence="3" id="KW-1185">Reference proteome</keyword>
<accession>A0A0N0V8K6</accession>
<gene>
    <name evidence="2" type="ORF">FLAG1_01148</name>
</gene>
<evidence type="ECO:0000256" key="1">
    <source>
        <dbReference type="SAM" id="MobiDB-lite"/>
    </source>
</evidence>
<organism evidence="2 3">
    <name type="scientific">Fusarium langsethiae</name>
    <dbReference type="NCBI Taxonomy" id="179993"/>
    <lineage>
        <taxon>Eukaryota</taxon>
        <taxon>Fungi</taxon>
        <taxon>Dikarya</taxon>
        <taxon>Ascomycota</taxon>
        <taxon>Pezizomycotina</taxon>
        <taxon>Sordariomycetes</taxon>
        <taxon>Hypocreomycetidae</taxon>
        <taxon>Hypocreales</taxon>
        <taxon>Nectriaceae</taxon>
        <taxon>Fusarium</taxon>
    </lineage>
</organism>
<feature type="region of interest" description="Disordered" evidence="1">
    <location>
        <begin position="1"/>
        <end position="43"/>
    </location>
</feature>
<protein>
    <submittedName>
        <fullName evidence="2">Uncharacterized protein</fullName>
    </submittedName>
</protein>
<dbReference type="EMBL" id="JXCE01000009">
    <property type="protein sequence ID" value="KPA45831.1"/>
    <property type="molecule type" value="Genomic_DNA"/>
</dbReference>
<dbReference type="OrthoDB" id="5079532at2759"/>
<feature type="compositionally biased region" description="Pro residues" evidence="1">
    <location>
        <begin position="13"/>
        <end position="40"/>
    </location>
</feature>
<dbReference type="Proteomes" id="UP000037904">
    <property type="component" value="Unassembled WGS sequence"/>
</dbReference>
<dbReference type="AlphaFoldDB" id="A0A0N0V8K6"/>
<comment type="caution">
    <text evidence="2">The sequence shown here is derived from an EMBL/GenBank/DDBJ whole genome shotgun (WGS) entry which is preliminary data.</text>
</comment>
<sequence>MSPQVPPEFANFPLPPLSPPLPPPLSPPPPPLPAAAPAPAPLIQTNPQPTFFTIVEHAVVMHSERQWKVVNMDPQGPQKNIAWKIPRSNNWLARISSPSANAELLSMIRPPGGNTMRGYVSSWDDDVNLSIIICRIRANEQGDIEYVPGGVKPDKEEHFIPWLATVMGFDVIYMPGECCGCYSLGLS</sequence>
<evidence type="ECO:0000313" key="2">
    <source>
        <dbReference type="EMBL" id="KPA45831.1"/>
    </source>
</evidence>
<name>A0A0N0V8K6_FUSLA</name>
<evidence type="ECO:0000313" key="3">
    <source>
        <dbReference type="Proteomes" id="UP000037904"/>
    </source>
</evidence>